<proteinExistence type="predicted"/>
<sequence>YLRYIVADLLLFDAQTENIAKLFKTYSEKRFDFITPLRIAVWTRVVREDDLSNEKMVVQRELFAEAKRLRIKLPSDEYGTKLQHLIYATSTAKDAAFSKQLWKRMVTDPDITPADLVFAFKGAMIYPSVRKRALDPFLDEGFFREKIPSDCPEYKEILRLFTCSCVREAELHKIKDHVMADVTFTEQDKKAFEFEMLEARMQSFLKEVPILHATMNNYLIEDRDYLVHKK</sequence>
<keyword evidence="2" id="KW-1185">Reference proteome</keyword>
<protein>
    <submittedName>
        <fullName evidence="1">Uncharacterized protein</fullName>
    </submittedName>
</protein>
<gene>
    <name evidence="1" type="ORF">PFISCL1PPCAC_16110</name>
</gene>
<dbReference type="AlphaFoldDB" id="A0AAV5VZJ1"/>
<dbReference type="EMBL" id="BTSY01000004">
    <property type="protein sequence ID" value="GMT24813.1"/>
    <property type="molecule type" value="Genomic_DNA"/>
</dbReference>
<comment type="caution">
    <text evidence="1">The sequence shown here is derived from an EMBL/GenBank/DDBJ whole genome shotgun (WGS) entry which is preliminary data.</text>
</comment>
<accession>A0AAV5VZJ1</accession>
<organism evidence="1 2">
    <name type="scientific">Pristionchus fissidentatus</name>
    <dbReference type="NCBI Taxonomy" id="1538716"/>
    <lineage>
        <taxon>Eukaryota</taxon>
        <taxon>Metazoa</taxon>
        <taxon>Ecdysozoa</taxon>
        <taxon>Nematoda</taxon>
        <taxon>Chromadorea</taxon>
        <taxon>Rhabditida</taxon>
        <taxon>Rhabditina</taxon>
        <taxon>Diplogasteromorpha</taxon>
        <taxon>Diplogasteroidea</taxon>
        <taxon>Neodiplogasteridae</taxon>
        <taxon>Pristionchus</taxon>
    </lineage>
</organism>
<name>A0AAV5VZJ1_9BILA</name>
<evidence type="ECO:0000313" key="1">
    <source>
        <dbReference type="EMBL" id="GMT24813.1"/>
    </source>
</evidence>
<feature type="non-terminal residue" evidence="1">
    <location>
        <position position="1"/>
    </location>
</feature>
<dbReference type="Proteomes" id="UP001432322">
    <property type="component" value="Unassembled WGS sequence"/>
</dbReference>
<evidence type="ECO:0000313" key="2">
    <source>
        <dbReference type="Proteomes" id="UP001432322"/>
    </source>
</evidence>
<reference evidence="1" key="1">
    <citation type="submission" date="2023-10" db="EMBL/GenBank/DDBJ databases">
        <title>Genome assembly of Pristionchus species.</title>
        <authorList>
            <person name="Yoshida K."/>
            <person name="Sommer R.J."/>
        </authorList>
    </citation>
    <scope>NUCLEOTIDE SEQUENCE</scope>
    <source>
        <strain evidence="1">RS5133</strain>
    </source>
</reference>